<dbReference type="Pfam" id="PF07007">
    <property type="entry name" value="LprI"/>
    <property type="match status" value="1"/>
</dbReference>
<proteinExistence type="predicted"/>
<dbReference type="AlphaFoldDB" id="A0A486XY22"/>
<organism evidence="2">
    <name type="scientific">Rheinheimera sp. BAL341</name>
    <dbReference type="NCBI Taxonomy" id="1708203"/>
    <lineage>
        <taxon>Bacteria</taxon>
        <taxon>Pseudomonadati</taxon>
        <taxon>Pseudomonadota</taxon>
        <taxon>Gammaproteobacteria</taxon>
        <taxon>Chromatiales</taxon>
        <taxon>Chromatiaceae</taxon>
        <taxon>Rheinheimera</taxon>
    </lineage>
</organism>
<protein>
    <recommendedName>
        <fullName evidence="1">Lysozyme inhibitor LprI-like N-terminal domain-containing protein</fullName>
    </recommendedName>
</protein>
<sequence>MKFKWKVAVGFVLLTVVAGGAVTYWQQDKAPTTKRRLAIEAPVFTPEVDCSNAVTDAEKLICADESLMQLDAELAVAYHNDLRWQLHTAKFAINPEQEIQHGCIKQQREQCQQRIEAAQRQWAADSRDQCKTADCLVAAYKSRITQINGQPEPLPNFRLSTNRRPEMCEAMLEVLNRKSRQQLGACNEFDFSNTPFSRVANDAGPDLQMQFAQYQHADSRNRGVPFEQTWPDIEQQYQSGLKKLFGVQIDADGDGQNEWLLEFNQPNFLCKVLPGNSVKEREAYVTAGLNEWRSMDQAGRLEHGIQYGRDSSMKLLKDGRMYSVEGGKLIRYQNEFLIIRQGLMMGIVESNNRNWIKVDYVPPSTYSDKYWFSHSHCEYWYNY</sequence>
<name>A0A486XY22_9GAMM</name>
<gene>
    <name evidence="2" type="ORF">BAL341_3726</name>
</gene>
<evidence type="ECO:0000259" key="1">
    <source>
        <dbReference type="Pfam" id="PF07007"/>
    </source>
</evidence>
<reference evidence="2" key="1">
    <citation type="submission" date="2019-04" db="EMBL/GenBank/DDBJ databases">
        <authorList>
            <person name="Brambilla D."/>
        </authorList>
    </citation>
    <scope>NUCLEOTIDE SEQUENCE</scope>
    <source>
        <strain evidence="2">BAL1</strain>
    </source>
</reference>
<dbReference type="EMBL" id="CAAJGR010000038">
    <property type="protein sequence ID" value="VHO06748.1"/>
    <property type="molecule type" value="Genomic_DNA"/>
</dbReference>
<dbReference type="InterPro" id="IPR009739">
    <property type="entry name" value="LprI-like_N"/>
</dbReference>
<feature type="domain" description="Lysozyme inhibitor LprI-like N-terminal" evidence="1">
    <location>
        <begin position="50"/>
        <end position="146"/>
    </location>
</feature>
<evidence type="ECO:0000313" key="2">
    <source>
        <dbReference type="EMBL" id="VHO06748.1"/>
    </source>
</evidence>
<accession>A0A486XY22</accession>